<dbReference type="InterPro" id="IPR010182">
    <property type="entry name" value="ArgE/DapE"/>
</dbReference>
<keyword evidence="4" id="KW-0479">Metal-binding</keyword>
<comment type="caution">
    <text evidence="9">The sequence shown here is derived from an EMBL/GenBank/DDBJ whole genome shotgun (WGS) entry which is preliminary data.</text>
</comment>
<dbReference type="PANTHER" id="PTHR43808:SF25">
    <property type="entry name" value="PEPTIDASE M20 DIMERISATION DOMAIN-CONTAINING PROTEIN"/>
    <property type="match status" value="1"/>
</dbReference>
<name>A0AAX2CGD2_9BACI</name>
<dbReference type="NCBIfam" id="NF005373">
    <property type="entry name" value="PRK06915.1"/>
    <property type="match status" value="1"/>
</dbReference>
<gene>
    <name evidence="9" type="ORF">BCB44BAC_01898</name>
</gene>
<dbReference type="EMBL" id="FMIK01000024">
    <property type="protein sequence ID" value="SCL91572.1"/>
    <property type="molecule type" value="Genomic_DNA"/>
</dbReference>
<protein>
    <submittedName>
        <fullName evidence="9">Acetylornithine deacetylase</fullName>
    </submittedName>
</protein>
<keyword evidence="6" id="KW-0862">Zinc</keyword>
<reference evidence="9 10" key="1">
    <citation type="submission" date="2016-08" db="EMBL/GenBank/DDBJ databases">
        <authorList>
            <person name="Loux V."/>
            <person name="Rue O."/>
        </authorList>
    </citation>
    <scope>NUCLEOTIDE SEQUENCE [LARGE SCALE GENOMIC DNA]</scope>
    <source>
        <strain evidence="9 10">AFSSA_08CEB44bac</strain>
    </source>
</reference>
<evidence type="ECO:0000256" key="5">
    <source>
        <dbReference type="ARBA" id="ARBA00022801"/>
    </source>
</evidence>
<feature type="domain" description="Peptidase M20 dimerisation" evidence="8">
    <location>
        <begin position="208"/>
        <end position="319"/>
    </location>
</feature>
<dbReference type="GO" id="GO:0046872">
    <property type="term" value="F:metal ion binding"/>
    <property type="evidence" value="ECO:0007669"/>
    <property type="project" value="UniProtKB-KW"/>
</dbReference>
<dbReference type="Proteomes" id="UP000242164">
    <property type="component" value="Unassembled WGS sequence"/>
</dbReference>
<dbReference type="Pfam" id="PF07687">
    <property type="entry name" value="M20_dimer"/>
    <property type="match status" value="1"/>
</dbReference>
<evidence type="ECO:0000256" key="1">
    <source>
        <dbReference type="ARBA" id="ARBA00001941"/>
    </source>
</evidence>
<dbReference type="AlphaFoldDB" id="A0AAX2CGD2"/>
<evidence type="ECO:0000256" key="4">
    <source>
        <dbReference type="ARBA" id="ARBA00022723"/>
    </source>
</evidence>
<keyword evidence="5" id="KW-0378">Hydrolase</keyword>
<dbReference type="NCBIfam" id="TIGR01910">
    <property type="entry name" value="DapE-ArgE"/>
    <property type="match status" value="1"/>
</dbReference>
<evidence type="ECO:0000256" key="2">
    <source>
        <dbReference type="ARBA" id="ARBA00001947"/>
    </source>
</evidence>
<dbReference type="InterPro" id="IPR002933">
    <property type="entry name" value="Peptidase_M20"/>
</dbReference>
<comment type="cofactor">
    <cofactor evidence="2">
        <name>Zn(2+)</name>
        <dbReference type="ChEBI" id="CHEBI:29105"/>
    </cofactor>
</comment>
<proteinExistence type="inferred from homology"/>
<dbReference type="Pfam" id="PF01546">
    <property type="entry name" value="Peptidase_M20"/>
    <property type="match status" value="1"/>
</dbReference>
<organism evidence="9 10">
    <name type="scientific">Bacillus cytotoxicus</name>
    <dbReference type="NCBI Taxonomy" id="580165"/>
    <lineage>
        <taxon>Bacteria</taxon>
        <taxon>Bacillati</taxon>
        <taxon>Bacillota</taxon>
        <taxon>Bacilli</taxon>
        <taxon>Bacillales</taxon>
        <taxon>Bacillaceae</taxon>
        <taxon>Bacillus</taxon>
        <taxon>Bacillus cereus group</taxon>
    </lineage>
</organism>
<dbReference type="InterPro" id="IPR050072">
    <property type="entry name" value="Peptidase_M20A"/>
</dbReference>
<evidence type="ECO:0000256" key="6">
    <source>
        <dbReference type="ARBA" id="ARBA00022833"/>
    </source>
</evidence>
<dbReference type="GO" id="GO:0016787">
    <property type="term" value="F:hydrolase activity"/>
    <property type="evidence" value="ECO:0007669"/>
    <property type="project" value="UniProtKB-KW"/>
</dbReference>
<evidence type="ECO:0000259" key="8">
    <source>
        <dbReference type="Pfam" id="PF07687"/>
    </source>
</evidence>
<dbReference type="PANTHER" id="PTHR43808">
    <property type="entry name" value="ACETYLORNITHINE DEACETYLASE"/>
    <property type="match status" value="1"/>
</dbReference>
<dbReference type="InterPro" id="IPR011650">
    <property type="entry name" value="Peptidase_M20_dimer"/>
</dbReference>
<accession>A0AAX2CGD2</accession>
<keyword evidence="7" id="KW-0170">Cobalt</keyword>
<dbReference type="InterPro" id="IPR036264">
    <property type="entry name" value="Bact_exopeptidase_dim_dom"/>
</dbReference>
<evidence type="ECO:0000313" key="9">
    <source>
        <dbReference type="EMBL" id="SCL91572.1"/>
    </source>
</evidence>
<dbReference type="Gene3D" id="3.30.70.360">
    <property type="match status" value="1"/>
</dbReference>
<comment type="cofactor">
    <cofactor evidence="1">
        <name>Co(2+)</name>
        <dbReference type="ChEBI" id="CHEBI:48828"/>
    </cofactor>
</comment>
<sequence>MKGAGDMGDLKQQICDYIESHEEDSAKLLKRLIQEKSVSGKESGAQAIIIEKLRELGLDLDIWEPSFTKMKDHPYFVSPRTNFSDSPNIVATLKGSGGGKSMILNGHIDVVPEGDVNQWDYPPYSGERIGNRIYGRGTTDMKGGNVALILAMEAIIKNDIVLKGDIYFQSVIEEESGGAGSLAAILRGYKADGVIIPEPTNMKFFPKQQGSMWFRLHVKGKAAHGGTRYEGISAIEKSIIVVEHVKELEQKRNDRITDPLYKEIPIPIPINIGKIEGGSWPSSVPDSLILEGRCGIAPNETIEAAKEEFETWMQQLKDKDVWFRDHPVEVEWFGARWVPGELDEKHPLITALQNNFVQIEGKNPIIEASPWGTDGGLFTQIVDVPTIIFGPGETKVAHYPNEYIEVDKMIAAAKIIACTLLDWCEVKR</sequence>
<evidence type="ECO:0000313" key="10">
    <source>
        <dbReference type="Proteomes" id="UP000242164"/>
    </source>
</evidence>
<evidence type="ECO:0000256" key="3">
    <source>
        <dbReference type="ARBA" id="ARBA00006247"/>
    </source>
</evidence>
<dbReference type="Gene3D" id="3.40.630.10">
    <property type="entry name" value="Zn peptidases"/>
    <property type="match status" value="1"/>
</dbReference>
<comment type="similarity">
    <text evidence="3">Belongs to the peptidase M20A family.</text>
</comment>
<dbReference type="SUPFAM" id="SSF55031">
    <property type="entry name" value="Bacterial exopeptidase dimerisation domain"/>
    <property type="match status" value="1"/>
</dbReference>
<evidence type="ECO:0000256" key="7">
    <source>
        <dbReference type="ARBA" id="ARBA00023285"/>
    </source>
</evidence>
<dbReference type="SUPFAM" id="SSF53187">
    <property type="entry name" value="Zn-dependent exopeptidases"/>
    <property type="match status" value="1"/>
</dbReference>